<dbReference type="PROSITE" id="PS50082">
    <property type="entry name" value="WD_REPEATS_2"/>
    <property type="match status" value="7"/>
</dbReference>
<dbReference type="RefSeq" id="WP_189172068.1">
    <property type="nucleotide sequence ID" value="NZ_BMQB01000013.1"/>
</dbReference>
<dbReference type="EMBL" id="BMQB01000013">
    <property type="protein sequence ID" value="GGK08868.1"/>
    <property type="molecule type" value="Genomic_DNA"/>
</dbReference>
<dbReference type="SMART" id="SM00320">
    <property type="entry name" value="WD40"/>
    <property type="match status" value="10"/>
</dbReference>
<dbReference type="PROSITE" id="PS50294">
    <property type="entry name" value="WD_REPEATS_REGION"/>
    <property type="match status" value="4"/>
</dbReference>
<evidence type="ECO:0000313" key="6">
    <source>
        <dbReference type="Proteomes" id="UP000649739"/>
    </source>
</evidence>
<dbReference type="SUPFAM" id="SSF52540">
    <property type="entry name" value="P-loop containing nucleoside triphosphate hydrolases"/>
    <property type="match status" value="1"/>
</dbReference>
<feature type="domain" description="HTH cro/C1-type" evidence="4">
    <location>
        <begin position="21"/>
        <end position="77"/>
    </location>
</feature>
<dbReference type="InterPro" id="IPR011044">
    <property type="entry name" value="Quino_amine_DH_bsu"/>
</dbReference>
<dbReference type="InterPro" id="IPR015943">
    <property type="entry name" value="WD40/YVTN_repeat-like_dom_sf"/>
</dbReference>
<dbReference type="InterPro" id="IPR027417">
    <property type="entry name" value="P-loop_NTPase"/>
</dbReference>
<dbReference type="Pfam" id="PF00400">
    <property type="entry name" value="WD40"/>
    <property type="match status" value="5"/>
</dbReference>
<dbReference type="CDD" id="cd00093">
    <property type="entry name" value="HTH_XRE"/>
    <property type="match status" value="1"/>
</dbReference>
<sequence length="1203" mass="126539">MARPERMLDPTAGPVQEFAAGLREVRRAAGNPGYRELAERTGYSPSTLSDAAGGRRLPGLAVVRAFVDACAGDTAEWERRWRAAVRQQPAGPSLPAGREEPPYRGLTSFDVADAGRFFGREALVATLTERARAHGFLAIVGDSGSGKSSVLRAGLLPALRAPDGDMLVITPGERPMDEHRARLVAPPALLAVDQFEELFTLCRDEGQRADFIAALVDAAALPGRVLLIALRPDFYGHCARYPRLAAALAGATVPIGPMTDGELTRAITAPARLTGLTVERALVTKVLADAAGQAGALPLISHALLETWRLCRGGQLTLAAYGSTGGLTGAIARTAETEYAALEPARRDAARDLLIRLTALGEGTADTRRRVYTAELDRPGLAEVIDRFARARLLVVGGDTVEIAHEALIGTWPRLKEWLTGDRDALRLHRRLTDAATAWDAQGREDGDLYRGPRLALAREWADRPADTAALNAVERAFLAAADRAERAERAAAARRARQVRRLNTALAVLLVLVLAGAGVALRQWRGAVTERELARSRQLAAEALAASRSDLPRALRLAVRSYRAAPTTEARGALLSLAGHRPYSGRLPHRDAVKEVAFSPDGTRLATAGQDGAVTVWDVAARREVHRLTGHVGAARAVAFHPGGDLLATGGLDGTVRLWHAGAGTAGPLVHDDGGRLDSVAFSPDGRLLASLGADGRVRLRRVPDLTPAGEFRTARGPRSDLAFRPDGGLLAVADGAGAVRLWDVRRGRLLRNPATAGPRYAVRFTADGTGLVTAGADGAIEVRDTRGDRSRLALRGHLTPVRALAVNPRDGTVLSGAQDGTLTVRDGRTGRRLADLTGNAADIYGIAVSPDGRTVASAGRGQSVLLWQRDDLPYVGPPTEVADLAVSGDDRTLAAVANARLEGGRTMQGAALLDVGSRDTRVFEDRAPGSPYRGGPAAVPPTPLATYSRWAATVWDADRGVPVQRVRAASGDITGVDLDRASGLLAVGTRAVDRPGGEVELVDVRSGSPVGRIARPAALLAVRFADRGRTLVAVDAAGGIAVVDVARRALRGEARTDLPVLDAAIRPGGNEVALSLNDEAGGISVRRVADGRETARHAEHTARVEALAYSPDGRLLATGGHDHVVLLHDAATGELLAALRGHAASVTAIAFDRAGRTVYSGDTDGTIAAWVTDPAAALDRVCVLAARRFPDSARTGCAAGP</sequence>
<evidence type="ECO:0000256" key="2">
    <source>
        <dbReference type="ARBA" id="ARBA00022737"/>
    </source>
</evidence>
<dbReference type="InterPro" id="IPR049052">
    <property type="entry name" value="nSTAND1"/>
</dbReference>
<dbReference type="GO" id="GO:0003677">
    <property type="term" value="F:DNA binding"/>
    <property type="evidence" value="ECO:0007669"/>
    <property type="project" value="InterPro"/>
</dbReference>
<accession>A0A8J3BC91</accession>
<name>A0A8J3BC91_9ACTN</name>
<dbReference type="Gene3D" id="2.130.10.10">
    <property type="entry name" value="YVTN repeat-like/Quinoprotein amine dehydrogenase"/>
    <property type="match status" value="4"/>
</dbReference>
<dbReference type="InterPro" id="IPR019775">
    <property type="entry name" value="WD40_repeat_CS"/>
</dbReference>
<dbReference type="InterPro" id="IPR001680">
    <property type="entry name" value="WD40_rpt"/>
</dbReference>
<dbReference type="SUPFAM" id="SSF47413">
    <property type="entry name" value="lambda repressor-like DNA-binding domains"/>
    <property type="match status" value="1"/>
</dbReference>
<proteinExistence type="predicted"/>
<reference evidence="5" key="1">
    <citation type="journal article" date="2014" name="Int. J. Syst. Evol. Microbiol.">
        <title>Complete genome sequence of Corynebacterium casei LMG S-19264T (=DSM 44701T), isolated from a smear-ripened cheese.</title>
        <authorList>
            <consortium name="US DOE Joint Genome Institute (JGI-PGF)"/>
            <person name="Walter F."/>
            <person name="Albersmeier A."/>
            <person name="Kalinowski J."/>
            <person name="Ruckert C."/>
        </authorList>
    </citation>
    <scope>NUCLEOTIDE SEQUENCE</scope>
    <source>
        <strain evidence="5">JCM 3090</strain>
    </source>
</reference>
<evidence type="ECO:0000313" key="5">
    <source>
        <dbReference type="EMBL" id="GGK08868.1"/>
    </source>
</evidence>
<dbReference type="PANTHER" id="PTHR19879">
    <property type="entry name" value="TRANSCRIPTION INITIATION FACTOR TFIID"/>
    <property type="match status" value="1"/>
</dbReference>
<keyword evidence="1 3" id="KW-0853">WD repeat</keyword>
<dbReference type="SUPFAM" id="SSF50969">
    <property type="entry name" value="YVTN repeat-like/Quinoprotein amine dehydrogenase"/>
    <property type="match status" value="1"/>
</dbReference>
<dbReference type="PROSITE" id="PS00678">
    <property type="entry name" value="WD_REPEATS_1"/>
    <property type="match status" value="1"/>
</dbReference>
<feature type="repeat" description="WD" evidence="3">
    <location>
        <begin position="587"/>
        <end position="628"/>
    </location>
</feature>
<dbReference type="Proteomes" id="UP000649739">
    <property type="component" value="Unassembled WGS sequence"/>
</dbReference>
<feature type="repeat" description="WD" evidence="3">
    <location>
        <begin position="629"/>
        <end position="660"/>
    </location>
</feature>
<dbReference type="InterPro" id="IPR010982">
    <property type="entry name" value="Lambda_DNA-bd_dom_sf"/>
</dbReference>
<gene>
    <name evidence="5" type="ORF">GCM10010123_43410</name>
</gene>
<dbReference type="Pfam" id="PF20703">
    <property type="entry name" value="nSTAND1"/>
    <property type="match status" value="1"/>
</dbReference>
<feature type="repeat" description="WD" evidence="3">
    <location>
        <begin position="838"/>
        <end position="870"/>
    </location>
</feature>
<dbReference type="AlphaFoldDB" id="A0A8J3BC91"/>
<dbReference type="InterPro" id="IPR001387">
    <property type="entry name" value="Cro/C1-type_HTH"/>
</dbReference>
<feature type="repeat" description="WD" evidence="3">
    <location>
        <begin position="1141"/>
        <end position="1172"/>
    </location>
</feature>
<evidence type="ECO:0000259" key="4">
    <source>
        <dbReference type="SMART" id="SM00530"/>
    </source>
</evidence>
<dbReference type="InterPro" id="IPR024977">
    <property type="entry name" value="Apc4-like_WD40_dom"/>
</dbReference>
<dbReference type="SMART" id="SM00530">
    <property type="entry name" value="HTH_XRE"/>
    <property type="match status" value="1"/>
</dbReference>
<dbReference type="Pfam" id="PF12894">
    <property type="entry name" value="ANAPC4_WD40"/>
    <property type="match status" value="1"/>
</dbReference>
<dbReference type="SUPFAM" id="SSF50978">
    <property type="entry name" value="WD40 repeat-like"/>
    <property type="match status" value="1"/>
</dbReference>
<evidence type="ECO:0000256" key="3">
    <source>
        <dbReference type="PROSITE-ProRule" id="PRU00221"/>
    </source>
</evidence>
<dbReference type="CDD" id="cd00200">
    <property type="entry name" value="WD40"/>
    <property type="match status" value="1"/>
</dbReference>
<dbReference type="InterPro" id="IPR036322">
    <property type="entry name" value="WD40_repeat_dom_sf"/>
</dbReference>
<protein>
    <recommendedName>
        <fullName evidence="4">HTH cro/C1-type domain-containing protein</fullName>
    </recommendedName>
</protein>
<feature type="repeat" description="WD" evidence="3">
    <location>
        <begin position="713"/>
        <end position="754"/>
    </location>
</feature>
<keyword evidence="2" id="KW-0677">Repeat</keyword>
<comment type="caution">
    <text evidence="5">The sequence shown here is derived from an EMBL/GenBank/DDBJ whole genome shotgun (WGS) entry which is preliminary data.</text>
</comment>
<feature type="repeat" description="WD" evidence="3">
    <location>
        <begin position="796"/>
        <end position="837"/>
    </location>
</feature>
<organism evidence="5 6">
    <name type="scientific">Pilimelia anulata</name>
    <dbReference type="NCBI Taxonomy" id="53371"/>
    <lineage>
        <taxon>Bacteria</taxon>
        <taxon>Bacillati</taxon>
        <taxon>Actinomycetota</taxon>
        <taxon>Actinomycetes</taxon>
        <taxon>Micromonosporales</taxon>
        <taxon>Micromonosporaceae</taxon>
        <taxon>Pilimelia</taxon>
    </lineage>
</organism>
<reference evidence="5" key="2">
    <citation type="submission" date="2020-09" db="EMBL/GenBank/DDBJ databases">
        <authorList>
            <person name="Sun Q."/>
            <person name="Ohkuma M."/>
        </authorList>
    </citation>
    <scope>NUCLEOTIDE SEQUENCE</scope>
    <source>
        <strain evidence="5">JCM 3090</strain>
    </source>
</reference>
<feature type="repeat" description="WD" evidence="3">
    <location>
        <begin position="1099"/>
        <end position="1140"/>
    </location>
</feature>
<dbReference type="PANTHER" id="PTHR19879:SF9">
    <property type="entry name" value="TRANSCRIPTION INITIATION FACTOR TFIID SUBUNIT 5"/>
    <property type="match status" value="1"/>
</dbReference>
<evidence type="ECO:0000256" key="1">
    <source>
        <dbReference type="ARBA" id="ARBA00022574"/>
    </source>
</evidence>
<keyword evidence="6" id="KW-1185">Reference proteome</keyword>